<protein>
    <submittedName>
        <fullName evidence="2">DUF929 family protein</fullName>
    </submittedName>
</protein>
<dbReference type="InterPro" id="IPR009272">
    <property type="entry name" value="DUF929"/>
</dbReference>
<proteinExistence type="predicted"/>
<dbReference type="RefSeq" id="WP_382404381.1">
    <property type="nucleotide sequence ID" value="NZ_JBHSWH010000001.1"/>
</dbReference>
<dbReference type="EMBL" id="JBHSWH010000001">
    <property type="protein sequence ID" value="MFC6707713.1"/>
    <property type="molecule type" value="Genomic_DNA"/>
</dbReference>
<dbReference type="Pfam" id="PF06053">
    <property type="entry name" value="DUF929"/>
    <property type="match status" value="1"/>
</dbReference>
<sequence>MSTPTGREKLAALQAQQARAARQKKLLALTSGAVVVVLAIVAVFYLVGRSNADSANKKAVSATADAAYLKTVQNIPAKTFDTVGAGSASGAPKQIKDTPLTKDGKPEVLYVGAEFCPYCGMERWALTAALSRFGTFSGLKTAVSTQRDNVVNIPTMTYLKATYTSKYLTFTSFETEDRDQNPLQAPSTQAQSLAQKYSGGSIPFVDYGNVAVTSGATYQGASFMQNVSGNAIAAKLKDPNSTESQNILGAANVITNQLCQLTKGEPASVCTSIGVARAGALKR</sequence>
<evidence type="ECO:0000256" key="1">
    <source>
        <dbReference type="SAM" id="Phobius"/>
    </source>
</evidence>
<keyword evidence="1" id="KW-0812">Transmembrane</keyword>
<keyword evidence="1" id="KW-1133">Transmembrane helix</keyword>
<keyword evidence="1" id="KW-0472">Membrane</keyword>
<gene>
    <name evidence="2" type="ORF">ACFQDH_21350</name>
</gene>
<organism evidence="2 3">
    <name type="scientific">Flexivirga alba</name>
    <dbReference type="NCBI Taxonomy" id="702742"/>
    <lineage>
        <taxon>Bacteria</taxon>
        <taxon>Bacillati</taxon>
        <taxon>Actinomycetota</taxon>
        <taxon>Actinomycetes</taxon>
        <taxon>Micrococcales</taxon>
        <taxon>Dermacoccaceae</taxon>
        <taxon>Flexivirga</taxon>
    </lineage>
</organism>
<feature type="transmembrane region" description="Helical" evidence="1">
    <location>
        <begin position="26"/>
        <end position="47"/>
    </location>
</feature>
<dbReference type="Proteomes" id="UP001596298">
    <property type="component" value="Unassembled WGS sequence"/>
</dbReference>
<reference evidence="3" key="1">
    <citation type="journal article" date="2019" name="Int. J. Syst. Evol. Microbiol.">
        <title>The Global Catalogue of Microorganisms (GCM) 10K type strain sequencing project: providing services to taxonomists for standard genome sequencing and annotation.</title>
        <authorList>
            <consortium name="The Broad Institute Genomics Platform"/>
            <consortium name="The Broad Institute Genome Sequencing Center for Infectious Disease"/>
            <person name="Wu L."/>
            <person name="Ma J."/>
        </authorList>
    </citation>
    <scope>NUCLEOTIDE SEQUENCE [LARGE SCALE GENOMIC DNA]</scope>
    <source>
        <strain evidence="3">CCUG 58127</strain>
    </source>
</reference>
<name>A0ABW2AL93_9MICO</name>
<evidence type="ECO:0000313" key="2">
    <source>
        <dbReference type="EMBL" id="MFC6707713.1"/>
    </source>
</evidence>
<comment type="caution">
    <text evidence="2">The sequence shown here is derived from an EMBL/GenBank/DDBJ whole genome shotgun (WGS) entry which is preliminary data.</text>
</comment>
<accession>A0ABW2AL93</accession>
<evidence type="ECO:0000313" key="3">
    <source>
        <dbReference type="Proteomes" id="UP001596298"/>
    </source>
</evidence>
<keyword evidence="3" id="KW-1185">Reference proteome</keyword>